<dbReference type="InterPro" id="IPR050641">
    <property type="entry name" value="RIFMO-like"/>
</dbReference>
<dbReference type="AlphaFoldDB" id="A0A9W8UN92"/>
<dbReference type="SUPFAM" id="SSF51905">
    <property type="entry name" value="FAD/NAD(P)-binding domain"/>
    <property type="match status" value="1"/>
</dbReference>
<sequence>MESTQVIIVGAGPSGLVLALTLAQYHVRINVGTDNILGQAVPEGLLQIQPVLERVLRDAVVQSPWCSLRTGCTVVGRPTEEPPSVEYRDDNCRTGVIRGQWLVGADGKTGIVRKSFLEPCAGIRQEEGCYRYNGTWVAANLKISLPTPETHPELSLWELGYTPQQVYDLFWPEGWHFCSPPGKPTASGRFGPHSERLWRHEFRQASAHETRDVQQLLWEHLSPMITRECDEDGRKFQSSVQFPRDCITVLRCEPFRFTHKVVNRWYDKRTILIGDAAHVFPPFAGQGIASGLRDAHQLGWRLFLLTDRETGGPKLIAGVNALLDSWASERQYSVQDAAFFSMLMGRLCNDRLSVWVYLLLNLFMLLERRRLLPRAVNPQAHQERKGFTRASGGFFMKGKNGGSRLAQIPLRGDTKSSVLLSDTILRESRSTFTLLVIQNVSDGEGPYKEAINAIQGAEVWEDILSLQSIRVYYVDAASSGPLPQNEATRHTYSPWTEESVGGENHRIYLDRIGSSTKFVIIRPDFFLFAGAQDRLELDLCLAALKRQLS</sequence>
<gene>
    <name evidence="5" type="ORF">LMH87_010496</name>
</gene>
<keyword evidence="2" id="KW-0274">FAD</keyword>
<keyword evidence="1" id="KW-0285">Flavoprotein</keyword>
<feature type="domain" description="FAD-binding" evidence="4">
    <location>
        <begin position="45"/>
        <end position="333"/>
    </location>
</feature>
<keyword evidence="3" id="KW-0560">Oxidoreductase</keyword>
<dbReference type="EMBL" id="JAJHUN010000008">
    <property type="protein sequence ID" value="KAJ4154032.1"/>
    <property type="molecule type" value="Genomic_DNA"/>
</dbReference>
<comment type="caution">
    <text evidence="5">The sequence shown here is derived from an EMBL/GenBank/DDBJ whole genome shotgun (WGS) entry which is preliminary data.</text>
</comment>
<dbReference type="InterPro" id="IPR036188">
    <property type="entry name" value="FAD/NAD-bd_sf"/>
</dbReference>
<dbReference type="GO" id="GO:0016709">
    <property type="term" value="F:oxidoreductase activity, acting on paired donors, with incorporation or reduction of molecular oxygen, NAD(P)H as one donor, and incorporation of one atom of oxygen"/>
    <property type="evidence" value="ECO:0007669"/>
    <property type="project" value="UniProtKB-ARBA"/>
</dbReference>
<evidence type="ECO:0000259" key="4">
    <source>
        <dbReference type="Pfam" id="PF01494"/>
    </source>
</evidence>
<evidence type="ECO:0000256" key="1">
    <source>
        <dbReference type="ARBA" id="ARBA00022630"/>
    </source>
</evidence>
<dbReference type="Pfam" id="PF01494">
    <property type="entry name" value="FAD_binding_3"/>
    <property type="match status" value="1"/>
</dbReference>
<reference evidence="5" key="1">
    <citation type="journal article" date="2023" name="Access Microbiol">
        <title>De-novo genome assembly for Akanthomyces muscarius, a biocontrol agent of insect agricultural pests.</title>
        <authorList>
            <person name="Erdos Z."/>
            <person name="Studholme D.J."/>
            <person name="Raymond B."/>
            <person name="Sharma M."/>
        </authorList>
    </citation>
    <scope>NUCLEOTIDE SEQUENCE</scope>
    <source>
        <strain evidence="5">Ve6</strain>
    </source>
</reference>
<dbReference type="GeneID" id="80897655"/>
<evidence type="ECO:0000256" key="2">
    <source>
        <dbReference type="ARBA" id="ARBA00022827"/>
    </source>
</evidence>
<dbReference type="GO" id="GO:0071949">
    <property type="term" value="F:FAD binding"/>
    <property type="evidence" value="ECO:0007669"/>
    <property type="project" value="InterPro"/>
</dbReference>
<proteinExistence type="predicted"/>
<evidence type="ECO:0000256" key="3">
    <source>
        <dbReference type="ARBA" id="ARBA00023002"/>
    </source>
</evidence>
<evidence type="ECO:0000313" key="6">
    <source>
        <dbReference type="Proteomes" id="UP001144673"/>
    </source>
</evidence>
<dbReference type="PRINTS" id="PR00420">
    <property type="entry name" value="RNGMNOXGNASE"/>
</dbReference>
<dbReference type="KEGG" id="amus:LMH87_010496"/>
<accession>A0A9W8UN92</accession>
<organism evidence="5 6">
    <name type="scientific">Akanthomyces muscarius</name>
    <name type="common">Entomopathogenic fungus</name>
    <name type="synonym">Lecanicillium muscarium</name>
    <dbReference type="NCBI Taxonomy" id="2231603"/>
    <lineage>
        <taxon>Eukaryota</taxon>
        <taxon>Fungi</taxon>
        <taxon>Dikarya</taxon>
        <taxon>Ascomycota</taxon>
        <taxon>Pezizomycotina</taxon>
        <taxon>Sordariomycetes</taxon>
        <taxon>Hypocreomycetidae</taxon>
        <taxon>Hypocreales</taxon>
        <taxon>Cordycipitaceae</taxon>
        <taxon>Akanthomyces</taxon>
    </lineage>
</organism>
<dbReference type="Gene3D" id="3.30.70.2450">
    <property type="match status" value="1"/>
</dbReference>
<dbReference type="RefSeq" id="XP_056054690.1">
    <property type="nucleotide sequence ID" value="XM_056197664.1"/>
</dbReference>
<protein>
    <recommendedName>
        <fullName evidence="4">FAD-binding domain-containing protein</fullName>
    </recommendedName>
</protein>
<dbReference type="PANTHER" id="PTHR43004:SF17">
    <property type="entry name" value="PUTATIVE-RELATED"/>
    <property type="match status" value="1"/>
</dbReference>
<name>A0A9W8UN92_AKAMU</name>
<keyword evidence="6" id="KW-1185">Reference proteome</keyword>
<evidence type="ECO:0000313" key="5">
    <source>
        <dbReference type="EMBL" id="KAJ4154032.1"/>
    </source>
</evidence>
<dbReference type="Gene3D" id="3.50.50.60">
    <property type="entry name" value="FAD/NAD(P)-binding domain"/>
    <property type="match status" value="2"/>
</dbReference>
<dbReference type="InterPro" id="IPR002938">
    <property type="entry name" value="FAD-bd"/>
</dbReference>
<dbReference type="PANTHER" id="PTHR43004">
    <property type="entry name" value="TRK SYSTEM POTASSIUM UPTAKE PROTEIN"/>
    <property type="match status" value="1"/>
</dbReference>
<dbReference type="Proteomes" id="UP001144673">
    <property type="component" value="Chromosome 5"/>
</dbReference>